<evidence type="ECO:0000313" key="2">
    <source>
        <dbReference type="EMBL" id="SVB08710.1"/>
    </source>
</evidence>
<name>A0A382B4F6_9ZZZZ</name>
<reference evidence="2" key="1">
    <citation type="submission" date="2018-05" db="EMBL/GenBank/DDBJ databases">
        <authorList>
            <person name="Lanie J.A."/>
            <person name="Ng W.-L."/>
            <person name="Kazmierczak K.M."/>
            <person name="Andrzejewski T.M."/>
            <person name="Davidsen T.M."/>
            <person name="Wayne K.J."/>
            <person name="Tettelin H."/>
            <person name="Glass J.I."/>
            <person name="Rusch D."/>
            <person name="Podicherti R."/>
            <person name="Tsui H.-C.T."/>
            <person name="Winkler M.E."/>
        </authorList>
    </citation>
    <scope>NUCLEOTIDE SEQUENCE</scope>
</reference>
<feature type="domain" description="Aminoglycoside phosphotransferase" evidence="1">
    <location>
        <begin position="22"/>
        <end position="250"/>
    </location>
</feature>
<dbReference type="InterPro" id="IPR011009">
    <property type="entry name" value="Kinase-like_dom_sf"/>
</dbReference>
<dbReference type="AlphaFoldDB" id="A0A382B4F6"/>
<dbReference type="InterPro" id="IPR052898">
    <property type="entry name" value="ACAD10-like"/>
</dbReference>
<accession>A0A382B4F6</accession>
<dbReference type="EMBL" id="UINC01028181">
    <property type="protein sequence ID" value="SVB08710.1"/>
    <property type="molecule type" value="Genomic_DNA"/>
</dbReference>
<proteinExistence type="predicted"/>
<organism evidence="2">
    <name type="scientific">marine metagenome</name>
    <dbReference type="NCBI Taxonomy" id="408172"/>
    <lineage>
        <taxon>unclassified sequences</taxon>
        <taxon>metagenomes</taxon>
        <taxon>ecological metagenomes</taxon>
    </lineage>
</organism>
<protein>
    <recommendedName>
        <fullName evidence="1">Aminoglycoside phosphotransferase domain-containing protein</fullName>
    </recommendedName>
</protein>
<dbReference type="Gene3D" id="3.90.1200.10">
    <property type="match status" value="1"/>
</dbReference>
<sequence length="335" mass="38194">MTALSATTNLTKTIGSNIQIKEVKQFKGGQSNPTYFIETNEHDYVVRRKPPGKLLPSAHAVDREYKVITALNKTDVPVPKTFSYCEDDSVIGTPFFLMEHVEGKIFWELLLPESKPEERRKIYLSMNETIAKLHSVDFKAIGLEDYGKYENYMARQIHRWSKQYKDSETQHIPEIENLIDWLPKNIPEDEETSIVHGDFRLDNMVFDENSLEVKAILDWELSTLGSPIADFTYHMMAWRLPVGAKGLGILGANLNELNIPSEEEYAELYYKKTGRSKIENWDFFMAYNIFRLAGIAQGIAGRVRDGTAASSQANNYGDFVPILGKLGWGIVENIK</sequence>
<dbReference type="CDD" id="cd05154">
    <property type="entry name" value="ACAD10_11_N-like"/>
    <property type="match status" value="1"/>
</dbReference>
<dbReference type="Gene3D" id="3.30.200.20">
    <property type="entry name" value="Phosphorylase Kinase, domain 1"/>
    <property type="match status" value="1"/>
</dbReference>
<dbReference type="InterPro" id="IPR041726">
    <property type="entry name" value="ACAD10_11_N"/>
</dbReference>
<dbReference type="InterPro" id="IPR002575">
    <property type="entry name" value="Aminoglycoside_PTrfase"/>
</dbReference>
<evidence type="ECO:0000259" key="1">
    <source>
        <dbReference type="Pfam" id="PF01636"/>
    </source>
</evidence>
<gene>
    <name evidence="2" type="ORF">METZ01_LOCUS161564</name>
</gene>
<dbReference type="SUPFAM" id="SSF56112">
    <property type="entry name" value="Protein kinase-like (PK-like)"/>
    <property type="match status" value="1"/>
</dbReference>
<dbReference type="PANTHER" id="PTHR47829">
    <property type="entry name" value="HYDROLASE, PUTATIVE (AFU_ORTHOLOGUE AFUA_1G12880)-RELATED"/>
    <property type="match status" value="1"/>
</dbReference>
<dbReference type="PANTHER" id="PTHR47829:SF3">
    <property type="entry name" value="AMINOGLYCOSIDE PHOSPHOTRANSFERASE DOMAIN-CONTAINING PROTEIN"/>
    <property type="match status" value="1"/>
</dbReference>
<dbReference type="Pfam" id="PF01636">
    <property type="entry name" value="APH"/>
    <property type="match status" value="1"/>
</dbReference>